<dbReference type="Pfam" id="PF25876">
    <property type="entry name" value="HH_MFP_RND"/>
    <property type="match status" value="1"/>
</dbReference>
<evidence type="ECO:0000259" key="6">
    <source>
        <dbReference type="Pfam" id="PF25967"/>
    </source>
</evidence>
<protein>
    <submittedName>
        <fullName evidence="7">Efflux RND transporter periplasmic adaptor subunit</fullName>
    </submittedName>
</protein>
<comment type="caution">
    <text evidence="7">The sequence shown here is derived from an EMBL/GenBank/DDBJ whole genome shotgun (WGS) entry which is preliminary data.</text>
</comment>
<feature type="domain" description="Multidrug resistance protein MdtA-like alpha-helical hairpin" evidence="3">
    <location>
        <begin position="112"/>
        <end position="180"/>
    </location>
</feature>
<name>A0ABU8EPC0_9GAMM</name>
<dbReference type="Gene3D" id="2.40.50.100">
    <property type="match status" value="1"/>
</dbReference>
<dbReference type="SUPFAM" id="SSF111369">
    <property type="entry name" value="HlyD-like secretion proteins"/>
    <property type="match status" value="1"/>
</dbReference>
<dbReference type="Pfam" id="PF25944">
    <property type="entry name" value="Beta-barrel_RND"/>
    <property type="match status" value="1"/>
</dbReference>
<evidence type="ECO:0000313" key="8">
    <source>
        <dbReference type="Proteomes" id="UP001382455"/>
    </source>
</evidence>
<gene>
    <name evidence="7" type="ORF">WAE96_03570</name>
</gene>
<dbReference type="Gene3D" id="1.10.287.470">
    <property type="entry name" value="Helix hairpin bin"/>
    <property type="match status" value="1"/>
</dbReference>
<keyword evidence="8" id="KW-1185">Reference proteome</keyword>
<dbReference type="InterPro" id="IPR058626">
    <property type="entry name" value="MdtA-like_b-barrel"/>
</dbReference>
<dbReference type="Proteomes" id="UP001382455">
    <property type="component" value="Unassembled WGS sequence"/>
</dbReference>
<dbReference type="Pfam" id="PF25967">
    <property type="entry name" value="RND-MFP_C"/>
    <property type="match status" value="1"/>
</dbReference>
<dbReference type="Pfam" id="PF25917">
    <property type="entry name" value="BSH_RND"/>
    <property type="match status" value="1"/>
</dbReference>
<accession>A0ABU8EPC0</accession>
<evidence type="ECO:0000313" key="7">
    <source>
        <dbReference type="EMBL" id="MEI4548789.1"/>
    </source>
</evidence>
<dbReference type="InterPro" id="IPR058624">
    <property type="entry name" value="MdtA-like_HH"/>
</dbReference>
<dbReference type="PROSITE" id="PS51257">
    <property type="entry name" value="PROKAR_LIPOPROTEIN"/>
    <property type="match status" value="1"/>
</dbReference>
<reference evidence="7 8" key="1">
    <citation type="submission" date="2023-12" db="EMBL/GenBank/DDBJ databases">
        <title>Friends and Foes: Symbiotic and Algicidal bacterial influence on Karenia brevis blooms.</title>
        <authorList>
            <person name="Fei C."/>
            <person name="Mohamed A.R."/>
            <person name="Booker A."/>
            <person name="Arshad M."/>
            <person name="Klass S."/>
            <person name="Ahn S."/>
            <person name="Gilbert P.M."/>
            <person name="Heil C.A."/>
            <person name="Martinez J.M."/>
            <person name="Amin S.A."/>
        </authorList>
    </citation>
    <scope>NUCLEOTIDE SEQUENCE [LARGE SCALE GENOMIC DNA]</scope>
    <source>
        <strain evidence="7 8">CE15</strain>
    </source>
</reference>
<comment type="similarity">
    <text evidence="2">Belongs to the membrane fusion protein (MFP) (TC 8.A.1) family.</text>
</comment>
<proteinExistence type="inferred from homology"/>
<evidence type="ECO:0000259" key="5">
    <source>
        <dbReference type="Pfam" id="PF25944"/>
    </source>
</evidence>
<dbReference type="InterPro" id="IPR006143">
    <property type="entry name" value="RND_pump_MFP"/>
</dbReference>
<dbReference type="NCBIfam" id="TIGR01730">
    <property type="entry name" value="RND_mfp"/>
    <property type="match status" value="1"/>
</dbReference>
<sequence length="395" mass="42701">MFTSKYKNISSPTKAAFFVSCVLLGPMALTGCGKEDVVQQAPAPAVSVYTVNNDQVGTYREFTARTEASKEADITTRVQGELIERKFVEGSEVKKGDLLLKIDPSEYEAFLAQSDADLKSKIAGAAGAARDLKRGREVADKGFISQSDLDKLITNAAQTQAAVKAGEAALKKAKLDLSYTEIVAPFDGKIGRVNIDVGNIVSPQSGVLANITSTDPIYVNFSVEEALYTTYLQEHRNIESPDQVPLDLKIRLPNNSEYAEAGVLDFADTKIDRNTGTVELRASFPNPDGIVLPGLFVKLIAESKNKSSMALVPQAAVQENQQGKFLLVVDDNNKVSTRHVDLGRRINAMWVVNSGIEAGERIIIEGLQKVRPGVEVNPVEKNVDTVTGVITNSAE</sequence>
<evidence type="ECO:0000259" key="3">
    <source>
        <dbReference type="Pfam" id="PF25876"/>
    </source>
</evidence>
<dbReference type="InterPro" id="IPR058625">
    <property type="entry name" value="MdtA-like_BSH"/>
</dbReference>
<dbReference type="InterPro" id="IPR058627">
    <property type="entry name" value="MdtA-like_C"/>
</dbReference>
<evidence type="ECO:0000256" key="2">
    <source>
        <dbReference type="ARBA" id="ARBA00009477"/>
    </source>
</evidence>
<dbReference type="Gene3D" id="2.40.30.170">
    <property type="match status" value="1"/>
</dbReference>
<feature type="domain" description="Multidrug resistance protein MdtA-like C-terminal permuted SH3" evidence="6">
    <location>
        <begin position="311"/>
        <end position="369"/>
    </location>
</feature>
<dbReference type="RefSeq" id="WP_336434627.1">
    <property type="nucleotide sequence ID" value="NZ_JBAWKS010000001.1"/>
</dbReference>
<organism evidence="7 8">
    <name type="scientific">Pseudoalteromonas spongiae</name>
    <dbReference type="NCBI Taxonomy" id="298657"/>
    <lineage>
        <taxon>Bacteria</taxon>
        <taxon>Pseudomonadati</taxon>
        <taxon>Pseudomonadota</taxon>
        <taxon>Gammaproteobacteria</taxon>
        <taxon>Alteromonadales</taxon>
        <taxon>Pseudoalteromonadaceae</taxon>
        <taxon>Pseudoalteromonas</taxon>
    </lineage>
</organism>
<feature type="domain" description="Multidrug resistance protein MdtA-like barrel-sandwich hybrid" evidence="4">
    <location>
        <begin position="71"/>
        <end position="202"/>
    </location>
</feature>
<dbReference type="EMBL" id="JBAWKS010000001">
    <property type="protein sequence ID" value="MEI4548789.1"/>
    <property type="molecule type" value="Genomic_DNA"/>
</dbReference>
<dbReference type="PANTHER" id="PTHR30158">
    <property type="entry name" value="ACRA/E-RELATED COMPONENT OF DRUG EFFLUX TRANSPORTER"/>
    <property type="match status" value="1"/>
</dbReference>
<evidence type="ECO:0000259" key="4">
    <source>
        <dbReference type="Pfam" id="PF25917"/>
    </source>
</evidence>
<dbReference type="Gene3D" id="2.40.420.20">
    <property type="match status" value="1"/>
</dbReference>
<evidence type="ECO:0000256" key="1">
    <source>
        <dbReference type="ARBA" id="ARBA00004519"/>
    </source>
</evidence>
<comment type="subcellular location">
    <subcellularLocation>
        <location evidence="1">Cell inner membrane</location>
        <topology evidence="1">Lipid-anchor</topology>
    </subcellularLocation>
</comment>
<feature type="domain" description="Multidrug resistance protein MdtA-like beta-barrel" evidence="5">
    <location>
        <begin position="216"/>
        <end position="299"/>
    </location>
</feature>